<feature type="non-terminal residue" evidence="1">
    <location>
        <position position="1"/>
    </location>
</feature>
<protein>
    <submittedName>
        <fullName evidence="1">Uncharacterized protein</fullName>
    </submittedName>
</protein>
<reference evidence="1" key="1">
    <citation type="journal article" date="2015" name="Nature">
        <title>Complex archaea that bridge the gap between prokaryotes and eukaryotes.</title>
        <authorList>
            <person name="Spang A."/>
            <person name="Saw J.H."/>
            <person name="Jorgensen S.L."/>
            <person name="Zaremba-Niedzwiedzka K."/>
            <person name="Martijn J."/>
            <person name="Lind A.E."/>
            <person name="van Eijk R."/>
            <person name="Schleper C."/>
            <person name="Guy L."/>
            <person name="Ettema T.J."/>
        </authorList>
    </citation>
    <scope>NUCLEOTIDE SEQUENCE</scope>
</reference>
<sequence>MEDLALYLKMEAGKIKAEQVLQEKKLHIQTEKVKKEWSAIALPCPNCKAPLFLKHICKKKGPENIHGYTCLWYCEKGDCVYEKYTYENATEEIKKLKERRIKNGII</sequence>
<proteinExistence type="predicted"/>
<name>A0A0F9FRN5_9ZZZZ</name>
<gene>
    <name evidence="1" type="ORF">LCGC14_1998710</name>
</gene>
<evidence type="ECO:0000313" key="1">
    <source>
        <dbReference type="EMBL" id="KKL81046.1"/>
    </source>
</evidence>
<dbReference type="EMBL" id="LAZR01022677">
    <property type="protein sequence ID" value="KKL81046.1"/>
    <property type="molecule type" value="Genomic_DNA"/>
</dbReference>
<organism evidence="1">
    <name type="scientific">marine sediment metagenome</name>
    <dbReference type="NCBI Taxonomy" id="412755"/>
    <lineage>
        <taxon>unclassified sequences</taxon>
        <taxon>metagenomes</taxon>
        <taxon>ecological metagenomes</taxon>
    </lineage>
</organism>
<dbReference type="AlphaFoldDB" id="A0A0F9FRN5"/>
<accession>A0A0F9FRN5</accession>
<comment type="caution">
    <text evidence="1">The sequence shown here is derived from an EMBL/GenBank/DDBJ whole genome shotgun (WGS) entry which is preliminary data.</text>
</comment>